<gene>
    <name evidence="2" type="ORF">A2763_01840</name>
</gene>
<feature type="transmembrane region" description="Helical" evidence="1">
    <location>
        <begin position="118"/>
        <end position="139"/>
    </location>
</feature>
<reference evidence="2 3" key="1">
    <citation type="journal article" date="2016" name="Nat. Commun.">
        <title>Thousands of microbial genomes shed light on interconnected biogeochemical processes in an aquifer system.</title>
        <authorList>
            <person name="Anantharaman K."/>
            <person name="Brown C.T."/>
            <person name="Hug L.A."/>
            <person name="Sharon I."/>
            <person name="Castelle C.J."/>
            <person name="Probst A.J."/>
            <person name="Thomas B.C."/>
            <person name="Singh A."/>
            <person name="Wilkins M.J."/>
            <person name="Karaoz U."/>
            <person name="Brodie E.L."/>
            <person name="Williams K.H."/>
            <person name="Hubbard S.S."/>
            <person name="Banfield J.F."/>
        </authorList>
    </citation>
    <scope>NUCLEOTIDE SEQUENCE [LARGE SCALE GENOMIC DNA]</scope>
</reference>
<comment type="caution">
    <text evidence="2">The sequence shown here is derived from an EMBL/GenBank/DDBJ whole genome shotgun (WGS) entry which is preliminary data.</text>
</comment>
<keyword evidence="1" id="KW-1133">Transmembrane helix</keyword>
<organism evidence="2 3">
    <name type="scientific">Candidatus Kaiserbacteria bacterium RIFCSPHIGHO2_01_FULL_54_36</name>
    <dbReference type="NCBI Taxonomy" id="1798482"/>
    <lineage>
        <taxon>Bacteria</taxon>
        <taxon>Candidatus Kaiseribacteriota</taxon>
    </lineage>
</organism>
<name>A0A1F6CL92_9BACT</name>
<protein>
    <submittedName>
        <fullName evidence="2">Uncharacterized protein</fullName>
    </submittedName>
</protein>
<feature type="transmembrane region" description="Helical" evidence="1">
    <location>
        <begin position="91"/>
        <end position="112"/>
    </location>
</feature>
<dbReference type="Proteomes" id="UP000178370">
    <property type="component" value="Unassembled WGS sequence"/>
</dbReference>
<dbReference type="AlphaFoldDB" id="A0A1F6CL92"/>
<evidence type="ECO:0000313" key="2">
    <source>
        <dbReference type="EMBL" id="OGG49905.1"/>
    </source>
</evidence>
<evidence type="ECO:0000313" key="3">
    <source>
        <dbReference type="Proteomes" id="UP000178370"/>
    </source>
</evidence>
<keyword evidence="1" id="KW-0472">Membrane</keyword>
<accession>A0A1F6CL92</accession>
<proteinExistence type="predicted"/>
<feature type="transmembrane region" description="Helical" evidence="1">
    <location>
        <begin position="68"/>
        <end position="84"/>
    </location>
</feature>
<dbReference type="EMBL" id="MFKV01000024">
    <property type="protein sequence ID" value="OGG49905.1"/>
    <property type="molecule type" value="Genomic_DNA"/>
</dbReference>
<keyword evidence="1" id="KW-0812">Transmembrane</keyword>
<evidence type="ECO:0000256" key="1">
    <source>
        <dbReference type="SAM" id="Phobius"/>
    </source>
</evidence>
<sequence>MSDPRHNEVDLTDTEVAAMYSPSPASVRAWWPSVPHYWGDGVRQLLLGGATLMVVASPFYGSNLRVEFPFVIVGALVIVAFAALTSPRVWWISAVDAILSGAGAIIYATWGIFEYGTISPIALVLRLAIAFIFLFAFYFSMKTVRAFTLGQVGKRETIDEFEERDDKLA</sequence>
<dbReference type="STRING" id="1798482.A2763_01840"/>